<evidence type="ECO:0000256" key="1">
    <source>
        <dbReference type="ARBA" id="ARBA00004141"/>
    </source>
</evidence>
<gene>
    <name evidence="8" type="ORF">L0C25_07570</name>
</gene>
<feature type="domain" description="ResB-like" evidence="7">
    <location>
        <begin position="33"/>
        <end position="506"/>
    </location>
</feature>
<dbReference type="GO" id="GO:0016020">
    <property type="term" value="C:membrane"/>
    <property type="evidence" value="ECO:0007669"/>
    <property type="project" value="UniProtKB-SubCell"/>
</dbReference>
<keyword evidence="4 6" id="KW-1133">Transmembrane helix</keyword>
<dbReference type="KEGG" id="sgrg:L0C25_07570"/>
<feature type="transmembrane region" description="Helical" evidence="6">
    <location>
        <begin position="89"/>
        <end position="112"/>
    </location>
</feature>
<dbReference type="PANTHER" id="PTHR31566">
    <property type="entry name" value="CYTOCHROME C BIOGENESIS PROTEIN CCS1, CHLOROPLASTIC"/>
    <property type="match status" value="1"/>
</dbReference>
<feature type="transmembrane region" description="Helical" evidence="6">
    <location>
        <begin position="181"/>
        <end position="202"/>
    </location>
</feature>
<organism evidence="8 9">
    <name type="scientific">Solicola gregarius</name>
    <dbReference type="NCBI Taxonomy" id="2908642"/>
    <lineage>
        <taxon>Bacteria</taxon>
        <taxon>Bacillati</taxon>
        <taxon>Actinomycetota</taxon>
        <taxon>Actinomycetes</taxon>
        <taxon>Propionibacteriales</taxon>
        <taxon>Nocardioidaceae</taxon>
        <taxon>Solicola</taxon>
    </lineage>
</organism>
<dbReference type="EMBL" id="CP094970">
    <property type="protein sequence ID" value="UYM06925.1"/>
    <property type="molecule type" value="Genomic_DNA"/>
</dbReference>
<name>A0AA46TKG3_9ACTN</name>
<reference evidence="8" key="1">
    <citation type="submission" date="2022-01" db="EMBL/GenBank/DDBJ databases">
        <title>Nocardioidaceae gen. sp. A5X3R13.</title>
        <authorList>
            <person name="Lopez Marin M.A."/>
            <person name="Uhlik O."/>
        </authorList>
    </citation>
    <scope>NUCLEOTIDE SEQUENCE</scope>
    <source>
        <strain evidence="8">A5X3R13</strain>
    </source>
</reference>
<dbReference type="AlphaFoldDB" id="A0AA46TKG3"/>
<evidence type="ECO:0000256" key="3">
    <source>
        <dbReference type="ARBA" id="ARBA00022748"/>
    </source>
</evidence>
<evidence type="ECO:0000313" key="8">
    <source>
        <dbReference type="EMBL" id="UYM06925.1"/>
    </source>
</evidence>
<dbReference type="RefSeq" id="WP_271635856.1">
    <property type="nucleotide sequence ID" value="NZ_CP094970.1"/>
</dbReference>
<keyword evidence="3" id="KW-0201">Cytochrome c-type biogenesis</keyword>
<keyword evidence="2 6" id="KW-0812">Transmembrane</keyword>
<evidence type="ECO:0000256" key="2">
    <source>
        <dbReference type="ARBA" id="ARBA00022692"/>
    </source>
</evidence>
<protein>
    <submittedName>
        <fullName evidence="8">Cytochrome c biogenesis protein ResB</fullName>
    </submittedName>
</protein>
<dbReference type="GO" id="GO:0017004">
    <property type="term" value="P:cytochrome complex assembly"/>
    <property type="evidence" value="ECO:0007669"/>
    <property type="project" value="UniProtKB-KW"/>
</dbReference>
<keyword evidence="5 6" id="KW-0472">Membrane</keyword>
<dbReference type="PANTHER" id="PTHR31566:SF0">
    <property type="entry name" value="CYTOCHROME C BIOGENESIS PROTEIN CCS1, CHLOROPLASTIC"/>
    <property type="match status" value="1"/>
</dbReference>
<dbReference type="Pfam" id="PF05140">
    <property type="entry name" value="ResB"/>
    <property type="match status" value="1"/>
</dbReference>
<evidence type="ECO:0000313" key="9">
    <source>
        <dbReference type="Proteomes" id="UP001164390"/>
    </source>
</evidence>
<accession>A0AA46TKG3</accession>
<evidence type="ECO:0000259" key="7">
    <source>
        <dbReference type="Pfam" id="PF05140"/>
    </source>
</evidence>
<dbReference type="Proteomes" id="UP001164390">
    <property type="component" value="Chromosome"/>
</dbReference>
<evidence type="ECO:0000256" key="5">
    <source>
        <dbReference type="ARBA" id="ARBA00023136"/>
    </source>
</evidence>
<feature type="transmembrane region" description="Helical" evidence="6">
    <location>
        <begin position="453"/>
        <end position="472"/>
    </location>
</feature>
<comment type="subcellular location">
    <subcellularLocation>
        <location evidence="1">Membrane</location>
        <topology evidence="1">Multi-pass membrane protein</topology>
    </subcellularLocation>
</comment>
<dbReference type="InterPro" id="IPR007816">
    <property type="entry name" value="ResB-like_domain"/>
</dbReference>
<dbReference type="InterPro" id="IPR023494">
    <property type="entry name" value="Cyt_c_bgen_Ccs1/CcsB/ResB"/>
</dbReference>
<keyword evidence="9" id="KW-1185">Reference proteome</keyword>
<evidence type="ECO:0000256" key="4">
    <source>
        <dbReference type="ARBA" id="ARBA00022989"/>
    </source>
</evidence>
<evidence type="ECO:0000256" key="6">
    <source>
        <dbReference type="SAM" id="Phobius"/>
    </source>
</evidence>
<sequence length="532" mass="58091">MATKTRPPKSPGPAPAMSTRQLLRWMWRQLTSMRTALMLLLLLALAAIPGSLVPQRSVDRQAVDRYFLQHPDLAPVYDKLGLFSVYTSVWFSAVYILLMVSLLGCIVPRLGVYWRALRARPPKAPRRFDRLPESRTYQTDADPQTVLEHARAILRRKRARIDVVDGELRAENGYLREAGNLIFHCSLVVVLVGVAAGGLYGYRGNVIVTEGNGFSNTLTQYDEISSGAMFAEDQLPPFTVHLDTLEAEFQVDGPQRGAPKHFQANGTYTSEPGAEPEPFEISVNHPLEIDGTSVFLVGQGYAPVVKVKDGTGRVTYNGPVPFLPEDGTYTSSGVIKVPEAKPEQLGFQGFFLPTAATLQDGEAPVSIFPGPVNPNLGLFAYAGDLGMDDGEPQSVYSLDKDNLTQLKGKDGQPFRVNLSLGQVVDLPDGRGSIEFVDLRKFARFQIGDTPGQTVPLTGVVIGLLGLMLSLYVRPRRTWVRVRSLDDGPDGGSRTVVEVAALDRVPRGDPAGELDAFVEKLQESTGKQEDAAT</sequence>
<proteinExistence type="predicted"/>